<dbReference type="AlphaFoldDB" id="A0A9J6NXK2"/>
<feature type="transmembrane region" description="Helical" evidence="2">
    <location>
        <begin position="73"/>
        <end position="93"/>
    </location>
</feature>
<evidence type="ECO:0000313" key="4">
    <source>
        <dbReference type="Proteomes" id="UP001056429"/>
    </source>
</evidence>
<evidence type="ECO:0008006" key="5">
    <source>
        <dbReference type="Google" id="ProtNLM"/>
    </source>
</evidence>
<keyword evidence="2" id="KW-1133">Transmembrane helix</keyword>
<dbReference type="Proteomes" id="UP001056429">
    <property type="component" value="Unassembled WGS sequence"/>
</dbReference>
<dbReference type="RefSeq" id="WP_250858205.1">
    <property type="nucleotide sequence ID" value="NZ_JAGSOJ010000001.1"/>
</dbReference>
<keyword evidence="2" id="KW-0812">Transmembrane</keyword>
<keyword evidence="4" id="KW-1185">Reference proteome</keyword>
<feature type="coiled-coil region" evidence="1">
    <location>
        <begin position="3"/>
        <end position="48"/>
    </location>
</feature>
<protein>
    <recommendedName>
        <fullName evidence="5">DUF4367 domain-containing protein</fullName>
    </recommendedName>
</protein>
<proteinExistence type="predicted"/>
<evidence type="ECO:0000256" key="2">
    <source>
        <dbReference type="SAM" id="Phobius"/>
    </source>
</evidence>
<organism evidence="3 4">
    <name type="scientific">Oceanirhabdus seepicola</name>
    <dbReference type="NCBI Taxonomy" id="2828781"/>
    <lineage>
        <taxon>Bacteria</taxon>
        <taxon>Bacillati</taxon>
        <taxon>Bacillota</taxon>
        <taxon>Clostridia</taxon>
        <taxon>Eubacteriales</taxon>
        <taxon>Clostridiaceae</taxon>
        <taxon>Oceanirhabdus</taxon>
    </lineage>
</organism>
<evidence type="ECO:0000313" key="3">
    <source>
        <dbReference type="EMBL" id="MCM1989239.1"/>
    </source>
</evidence>
<evidence type="ECO:0000256" key="1">
    <source>
        <dbReference type="SAM" id="Coils"/>
    </source>
</evidence>
<reference evidence="3" key="2">
    <citation type="submission" date="2021-04" db="EMBL/GenBank/DDBJ databases">
        <authorList>
            <person name="Dong X."/>
        </authorList>
    </citation>
    <scope>NUCLEOTIDE SEQUENCE</scope>
    <source>
        <strain evidence="3">ZWT</strain>
    </source>
</reference>
<keyword evidence="2" id="KW-0472">Membrane</keyword>
<comment type="caution">
    <text evidence="3">The sequence shown here is derived from an EMBL/GenBank/DDBJ whole genome shotgun (WGS) entry which is preliminary data.</text>
</comment>
<gene>
    <name evidence="3" type="ORF">KDK92_05755</name>
</gene>
<dbReference type="EMBL" id="JAGSOJ010000001">
    <property type="protein sequence ID" value="MCM1989239.1"/>
    <property type="molecule type" value="Genomic_DNA"/>
</dbReference>
<name>A0A9J6NXK2_9CLOT</name>
<accession>A0A9J6NXK2</accession>
<keyword evidence="1" id="KW-0175">Coiled coil</keyword>
<reference evidence="3" key="1">
    <citation type="journal article" date="2021" name="mSystems">
        <title>Bacteria and Archaea Synergistically Convert Glycine Betaine to Biogenic Methane in the Formosa Cold Seep of the South China Sea.</title>
        <authorList>
            <person name="Li L."/>
            <person name="Zhang W."/>
            <person name="Zhang S."/>
            <person name="Song L."/>
            <person name="Sun Q."/>
            <person name="Zhang H."/>
            <person name="Xiang H."/>
            <person name="Dong X."/>
        </authorList>
    </citation>
    <scope>NUCLEOTIDE SEQUENCE</scope>
    <source>
        <strain evidence="3">ZWT</strain>
    </source>
</reference>
<sequence length="245" mass="28224">MKKDNIEHLIEESLEEYEETMELEGMIIPEFNETMNKVKNKINKEDNENEKILLFKNKGKRREGFMKKQVKKYVAVAAMLSILVVGGGVYSFMGNNVDGTKPSITDNGGVQIPSPWVNGDSVEEVERECGFEIEEFTYLPDGFNKSEIVYLKTDEGVIVRQFARNSTDERISFEKRNNTIENDGDYTVYDKENTINVVDVSVTVKYEGENLKKAQWEKDDFKYSIMSDNTIKIEDMVKIIEGVKY</sequence>